<dbReference type="PANTHER" id="PTHR30273:SF2">
    <property type="entry name" value="PROTEIN FECR"/>
    <property type="match status" value="1"/>
</dbReference>
<evidence type="ECO:0000259" key="2">
    <source>
        <dbReference type="Pfam" id="PF16220"/>
    </source>
</evidence>
<evidence type="ECO:0000313" key="3">
    <source>
        <dbReference type="EMBL" id="MEE1936592.1"/>
    </source>
</evidence>
<evidence type="ECO:0000313" key="4">
    <source>
        <dbReference type="Proteomes" id="UP001335100"/>
    </source>
</evidence>
<accession>A0ABU7HYC8</accession>
<dbReference type="Pfam" id="PF04773">
    <property type="entry name" value="FecR"/>
    <property type="match status" value="1"/>
</dbReference>
<dbReference type="InterPro" id="IPR012373">
    <property type="entry name" value="Ferrdict_sens_TM"/>
</dbReference>
<reference evidence="3 4" key="1">
    <citation type="submission" date="2024-01" db="EMBL/GenBank/DDBJ databases">
        <title>Unpublished Manusciprt.</title>
        <authorList>
            <person name="Duman M."/>
            <person name="Valdes E.G."/>
            <person name="Ajmi N."/>
            <person name="Altun S."/>
            <person name="Saticioglu I.B."/>
        </authorList>
    </citation>
    <scope>NUCLEOTIDE SEQUENCE [LARGE SCALE GENOMIC DNA]</scope>
    <source>
        <strain evidence="3 4">148P</strain>
    </source>
</reference>
<feature type="domain" description="FecR N-terminal" evidence="2">
    <location>
        <begin position="12"/>
        <end position="54"/>
    </location>
</feature>
<evidence type="ECO:0000259" key="1">
    <source>
        <dbReference type="Pfam" id="PF04773"/>
    </source>
</evidence>
<feature type="domain" description="FecR protein" evidence="1">
    <location>
        <begin position="116"/>
        <end position="210"/>
    </location>
</feature>
<dbReference type="InterPro" id="IPR006860">
    <property type="entry name" value="FecR"/>
</dbReference>
<sequence>MPEAPISPRVRDQALAWFSLTQSGDISEAELQQLQRWRQSDSEHERAWQRMAQLPGVLRNHARLLENPVARGALQHTRYVSGDRRQVLKLLFGVGVLGAAAWHGKDSHWVQGELADLATATGQRLHKTLADGTQLWLNTASAVDLRFSDGERRIVLRFGEVDILTGHDPAGRPLRVQTPDALLQPLGTRFCVRCDEAGSGTRLSVSSGRVSVAVPGRREAQVVEAGNQVFIDARGVSQLAPIDPGATAWIDGFLVAERMRLADFVTQLARHRRGILRCEPAVAELRLTGSFPLDDQERIFSQLVDSLPVSVRHRTRYWVTVAARQAG</sequence>
<proteinExistence type="predicted"/>
<dbReference type="Proteomes" id="UP001335100">
    <property type="component" value="Unassembled WGS sequence"/>
</dbReference>
<name>A0ABU7HYC8_9PSED</name>
<comment type="caution">
    <text evidence="3">The sequence shown here is derived from an EMBL/GenBank/DDBJ whole genome shotgun (WGS) entry which is preliminary data.</text>
</comment>
<keyword evidence="4" id="KW-1185">Reference proteome</keyword>
<dbReference type="Gene3D" id="2.60.120.1440">
    <property type="match status" value="1"/>
</dbReference>
<dbReference type="RefSeq" id="WP_330077262.1">
    <property type="nucleotide sequence ID" value="NZ_JAZDQJ010000040.1"/>
</dbReference>
<dbReference type="InterPro" id="IPR032623">
    <property type="entry name" value="FecR_N"/>
</dbReference>
<protein>
    <submittedName>
        <fullName evidence="3">FecR domain-containing protein</fullName>
    </submittedName>
</protein>
<dbReference type="Pfam" id="PF16220">
    <property type="entry name" value="DUF4880"/>
    <property type="match status" value="1"/>
</dbReference>
<dbReference type="EMBL" id="JAZDQJ010000040">
    <property type="protein sequence ID" value="MEE1936592.1"/>
    <property type="molecule type" value="Genomic_DNA"/>
</dbReference>
<dbReference type="PANTHER" id="PTHR30273">
    <property type="entry name" value="PERIPLASMIC SIGNAL SENSOR AND SIGMA FACTOR ACTIVATOR FECR-RELATED"/>
    <property type="match status" value="1"/>
</dbReference>
<organism evidence="3 4">
    <name type="scientific">Pseudomonas ulcerans</name>
    <dbReference type="NCBI Taxonomy" id="3115852"/>
    <lineage>
        <taxon>Bacteria</taxon>
        <taxon>Pseudomonadati</taxon>
        <taxon>Pseudomonadota</taxon>
        <taxon>Gammaproteobacteria</taxon>
        <taxon>Pseudomonadales</taxon>
        <taxon>Pseudomonadaceae</taxon>
        <taxon>Pseudomonas</taxon>
    </lineage>
</organism>
<dbReference type="PIRSF" id="PIRSF018266">
    <property type="entry name" value="FecR"/>
    <property type="match status" value="1"/>
</dbReference>
<gene>
    <name evidence="3" type="ORF">V0R50_25485</name>
</gene>